<dbReference type="GO" id="GO:0006508">
    <property type="term" value="P:proteolysis"/>
    <property type="evidence" value="ECO:0007669"/>
    <property type="project" value="UniProtKB-KW"/>
</dbReference>
<dbReference type="Gene3D" id="3.40.390.10">
    <property type="entry name" value="Collagenase (Catalytic Domain)"/>
    <property type="match status" value="1"/>
</dbReference>
<evidence type="ECO:0000259" key="3">
    <source>
        <dbReference type="Pfam" id="PF16151"/>
    </source>
</evidence>
<evidence type="ECO:0000259" key="2">
    <source>
        <dbReference type="Pfam" id="PF05547"/>
    </source>
</evidence>
<dbReference type="InterPro" id="IPR024079">
    <property type="entry name" value="MetalloPept_cat_dom_sf"/>
</dbReference>
<reference evidence="5" key="1">
    <citation type="submission" date="2016-11" db="EMBL/GenBank/DDBJ databases">
        <authorList>
            <person name="Varghese N."/>
            <person name="Submissions S."/>
        </authorList>
    </citation>
    <scope>NUCLEOTIDE SEQUENCE [LARGE SCALE GENOMIC DNA]</scope>
    <source>
        <strain evidence="5">UWOS</strain>
    </source>
</reference>
<keyword evidence="4" id="KW-0645">Protease</keyword>
<keyword evidence="4" id="KW-0378">Hydrolase</keyword>
<dbReference type="SUPFAM" id="SSF55486">
    <property type="entry name" value="Metalloproteases ('zincins'), catalytic domain"/>
    <property type="match status" value="2"/>
</dbReference>
<dbReference type="PANTHER" id="PTHR41775">
    <property type="entry name" value="SECRETED PROTEIN-RELATED"/>
    <property type="match status" value="1"/>
</dbReference>
<dbReference type="Pfam" id="PF05547">
    <property type="entry name" value="Peptidase_M6"/>
    <property type="match status" value="1"/>
</dbReference>
<dbReference type="NCBIfam" id="TIGR03296">
    <property type="entry name" value="M6dom_TIGR03296"/>
    <property type="match status" value="1"/>
</dbReference>
<dbReference type="AlphaFoldDB" id="A0A1M6VCX6"/>
<feature type="compositionally biased region" description="Low complexity" evidence="1">
    <location>
        <begin position="510"/>
        <end position="527"/>
    </location>
</feature>
<dbReference type="Proteomes" id="UP000184275">
    <property type="component" value="Unassembled WGS sequence"/>
</dbReference>
<accession>A0A1M6VCX6</accession>
<gene>
    <name evidence="4" type="ORF">SAMN05720469_11813</name>
</gene>
<dbReference type="GO" id="GO:0008237">
    <property type="term" value="F:metallopeptidase activity"/>
    <property type="evidence" value="ECO:0007669"/>
    <property type="project" value="UniProtKB-KW"/>
</dbReference>
<dbReference type="EMBL" id="FRAW01000018">
    <property type="protein sequence ID" value="SHK79363.1"/>
    <property type="molecule type" value="Genomic_DNA"/>
</dbReference>
<feature type="domain" description="Peptidase M6-like" evidence="2">
    <location>
        <begin position="294"/>
        <end position="362"/>
    </location>
</feature>
<dbReference type="InterPro" id="IPR032339">
    <property type="entry name" value="DUF4859"/>
</dbReference>
<dbReference type="RefSeq" id="WP_073304704.1">
    <property type="nucleotide sequence ID" value="NZ_FRAW01000018.1"/>
</dbReference>
<proteinExistence type="predicted"/>
<organism evidence="4 5">
    <name type="scientific">Fibrobacter intestinalis</name>
    <dbReference type="NCBI Taxonomy" id="28122"/>
    <lineage>
        <taxon>Bacteria</taxon>
        <taxon>Pseudomonadati</taxon>
        <taxon>Fibrobacterota</taxon>
        <taxon>Fibrobacteria</taxon>
        <taxon>Fibrobacterales</taxon>
        <taxon>Fibrobacteraceae</taxon>
        <taxon>Fibrobacter</taxon>
    </lineage>
</organism>
<dbReference type="InterPro" id="IPR008757">
    <property type="entry name" value="Peptidase_M6-like_domain"/>
</dbReference>
<evidence type="ECO:0000313" key="4">
    <source>
        <dbReference type="EMBL" id="SHK79363.1"/>
    </source>
</evidence>
<evidence type="ECO:0000256" key="1">
    <source>
        <dbReference type="SAM" id="MobiDB-lite"/>
    </source>
</evidence>
<feature type="domain" description="DUF4859" evidence="3">
    <location>
        <begin position="558"/>
        <end position="667"/>
    </location>
</feature>
<feature type="region of interest" description="Disordered" evidence="1">
    <location>
        <begin position="508"/>
        <end position="527"/>
    </location>
</feature>
<dbReference type="Pfam" id="PF16151">
    <property type="entry name" value="DUF4859"/>
    <property type="match status" value="1"/>
</dbReference>
<protein>
    <submittedName>
        <fullName evidence="4">M6 family metalloprotease domain-containing protein</fullName>
    </submittedName>
</protein>
<keyword evidence="5" id="KW-1185">Reference proteome</keyword>
<keyword evidence="4" id="KW-0482">Metalloprotease</keyword>
<evidence type="ECO:0000313" key="5">
    <source>
        <dbReference type="Proteomes" id="UP000184275"/>
    </source>
</evidence>
<sequence>MHKWIWFAVFFGCVSFSLTKPMPPFPMQHIQSNGDTLTFYQRGDEFEHYKETLDGYILVFCDKDLCFANSQGENSGIKASDKRDAAIQKFLNGINKTEVRKIYLQEKMEKRSRQPYGSFLKTDKGVLRKPSAESWTKGEQTFLIVLVNHSLKSWTNTDAENFKRMLNETGYSDNSHFGSVRDYYIRQSGGIFKPTFQVIGPYDYNGTPSGNDVNVMEAVLNAAYNAGELTSLDSYAKNSDGTFVGLVLAGSTADYKMDNVIYMGWMNKNFKPGKVGRYVYIPGKGNFDNASIDGMGTFAHEFGHVLGLPDLYQTNTDKGTFTTPGEYDVMDVGCYNHWVNTATGQIYGTHVPNMSSMEREWLGWHKPIDLPDNDGVYAIPSFDSSNFAYQIVDAEDANQWFVLENRQKSNWDASLPGHGLLIWHIDYDQQIWDSEGVNNYTQYVDIEEASLSSADAYSYPGIQKITDFDHFYNWSGNKIYNKISHITEKNGYICFTVGNAVLEECPPKNSSSSTLSSSSVTSSSSMLSSSSEVSSSSSIQMEQKEFIYAVSLPLDSSYGTVEVALENEIFDFLGFVSSEMANLLGNGLSYFVLNPNDTKDFVSTATEPGNWFDSLGYSTSWENEKARIFSEIDLVSAKAKIGHYPSRAQTGDVYSFRQGFSYGAKEAILSFQVSIVSSEPTETLAQPFEIFGQKRIFAKRMFLHENIFMLLQKRNAVLNIYDLNGNLKASIRHPYSADVSSEMRSLKNGVYRAVLRIDGKIVITESLHYLR</sequence>
<dbReference type="PANTHER" id="PTHR41775:SF1">
    <property type="entry name" value="PEPTIDASE M6-LIKE DOMAIN-CONTAINING PROTEIN"/>
    <property type="match status" value="1"/>
</dbReference>
<name>A0A1M6VCX6_9BACT</name>